<keyword evidence="2" id="KW-1185">Reference proteome</keyword>
<dbReference type="EMBL" id="KV425960">
    <property type="protein sequence ID" value="KZV95274.1"/>
    <property type="molecule type" value="Genomic_DNA"/>
</dbReference>
<proteinExistence type="predicted"/>
<dbReference type="AlphaFoldDB" id="A0A165JSJ2"/>
<sequence>MTTRDETVALGDRDGATPHCILSSLQAMDALAVFNRLFANTEAVDSEPVLEPTVDAESGSGSTGYCVVV</sequence>
<dbReference type="Proteomes" id="UP000077266">
    <property type="component" value="Unassembled WGS sequence"/>
</dbReference>
<reference evidence="1 2" key="1">
    <citation type="journal article" date="2016" name="Mol. Biol. Evol.">
        <title>Comparative Genomics of Early-Diverging Mushroom-Forming Fungi Provides Insights into the Origins of Lignocellulose Decay Capabilities.</title>
        <authorList>
            <person name="Nagy L.G."/>
            <person name="Riley R."/>
            <person name="Tritt A."/>
            <person name="Adam C."/>
            <person name="Daum C."/>
            <person name="Floudas D."/>
            <person name="Sun H."/>
            <person name="Yadav J.S."/>
            <person name="Pangilinan J."/>
            <person name="Larsson K.H."/>
            <person name="Matsuura K."/>
            <person name="Barry K."/>
            <person name="Labutti K."/>
            <person name="Kuo R."/>
            <person name="Ohm R.A."/>
            <person name="Bhattacharya S.S."/>
            <person name="Shirouzu T."/>
            <person name="Yoshinaga Y."/>
            <person name="Martin F.M."/>
            <person name="Grigoriev I.V."/>
            <person name="Hibbett D.S."/>
        </authorList>
    </citation>
    <scope>NUCLEOTIDE SEQUENCE [LARGE SCALE GENOMIC DNA]</scope>
    <source>
        <strain evidence="1 2">HHB12029</strain>
    </source>
</reference>
<dbReference type="InParanoid" id="A0A165JSJ2"/>
<evidence type="ECO:0008006" key="3">
    <source>
        <dbReference type="Google" id="ProtNLM"/>
    </source>
</evidence>
<name>A0A165JSJ2_EXIGL</name>
<gene>
    <name evidence="1" type="ORF">EXIGLDRAFT_766400</name>
</gene>
<evidence type="ECO:0000313" key="1">
    <source>
        <dbReference type="EMBL" id="KZV95274.1"/>
    </source>
</evidence>
<accession>A0A165JSJ2</accession>
<evidence type="ECO:0000313" key="2">
    <source>
        <dbReference type="Proteomes" id="UP000077266"/>
    </source>
</evidence>
<protein>
    <recommendedName>
        <fullName evidence="3">Pheromone</fullName>
    </recommendedName>
</protein>
<organism evidence="1 2">
    <name type="scientific">Exidia glandulosa HHB12029</name>
    <dbReference type="NCBI Taxonomy" id="1314781"/>
    <lineage>
        <taxon>Eukaryota</taxon>
        <taxon>Fungi</taxon>
        <taxon>Dikarya</taxon>
        <taxon>Basidiomycota</taxon>
        <taxon>Agaricomycotina</taxon>
        <taxon>Agaricomycetes</taxon>
        <taxon>Auriculariales</taxon>
        <taxon>Exidiaceae</taxon>
        <taxon>Exidia</taxon>
    </lineage>
</organism>